<dbReference type="InterPro" id="IPR055348">
    <property type="entry name" value="DctQ"/>
</dbReference>
<name>A0ABU9H9Y9_9GAMM</name>
<sequence length="173" mass="20018">MIHIKIIKVIEMTTRFFGGIAALLILPLVAALIIEVFSRHVLGSPTVWAFEISYMVMGTLFVLGMANALRLKQHVSVDLLTMKMPIRVVAFIRMIFYFMLLPILMWLTWELAYYFYEAFESGERSGRSAWNPIVWPIYFTWFLGFLLLVLQLIAELIKAIITLTSGKEDDLYE</sequence>
<evidence type="ECO:0000256" key="3">
    <source>
        <dbReference type="ARBA" id="ARBA00022475"/>
    </source>
</evidence>
<keyword evidence="7 9" id="KW-0472">Membrane</keyword>
<proteinExistence type="inferred from homology"/>
<evidence type="ECO:0000256" key="9">
    <source>
        <dbReference type="RuleBase" id="RU369079"/>
    </source>
</evidence>
<evidence type="ECO:0000313" key="11">
    <source>
        <dbReference type="EMBL" id="MEL0658713.1"/>
    </source>
</evidence>
<dbReference type="PANTHER" id="PTHR35011">
    <property type="entry name" value="2,3-DIKETO-L-GULONATE TRAP TRANSPORTER SMALL PERMEASE PROTEIN YIAM"/>
    <property type="match status" value="1"/>
</dbReference>
<keyword evidence="3" id="KW-1003">Cell membrane</keyword>
<feature type="transmembrane region" description="Helical" evidence="9">
    <location>
        <begin position="135"/>
        <end position="157"/>
    </location>
</feature>
<evidence type="ECO:0000256" key="2">
    <source>
        <dbReference type="ARBA" id="ARBA00022448"/>
    </source>
</evidence>
<feature type="domain" description="Tripartite ATP-independent periplasmic transporters DctQ component" evidence="10">
    <location>
        <begin position="29"/>
        <end position="160"/>
    </location>
</feature>
<feature type="transmembrane region" description="Helical" evidence="9">
    <location>
        <begin position="90"/>
        <end position="115"/>
    </location>
</feature>
<comment type="subunit">
    <text evidence="9">The complex comprises the extracytoplasmic solute receptor protein and the two transmembrane proteins.</text>
</comment>
<dbReference type="RefSeq" id="WP_341627354.1">
    <property type="nucleotide sequence ID" value="NZ_JBAKBA010000010.1"/>
</dbReference>
<keyword evidence="4 9" id="KW-0997">Cell inner membrane</keyword>
<comment type="function">
    <text evidence="9">Part of the tripartite ATP-independent periplasmic (TRAP) transport system.</text>
</comment>
<organism evidence="11 12">
    <name type="scientific">Psychromonas arctica</name>
    <dbReference type="NCBI Taxonomy" id="168275"/>
    <lineage>
        <taxon>Bacteria</taxon>
        <taxon>Pseudomonadati</taxon>
        <taxon>Pseudomonadota</taxon>
        <taxon>Gammaproteobacteria</taxon>
        <taxon>Alteromonadales</taxon>
        <taxon>Psychromonadaceae</taxon>
        <taxon>Psychromonas</taxon>
    </lineage>
</organism>
<evidence type="ECO:0000256" key="1">
    <source>
        <dbReference type="ARBA" id="ARBA00004429"/>
    </source>
</evidence>
<comment type="subcellular location">
    <subcellularLocation>
        <location evidence="1 9">Cell inner membrane</location>
        <topology evidence="1 9">Multi-pass membrane protein</topology>
    </subcellularLocation>
</comment>
<comment type="caution">
    <text evidence="11">The sequence shown here is derived from an EMBL/GenBank/DDBJ whole genome shotgun (WGS) entry which is preliminary data.</text>
</comment>
<dbReference type="InterPro" id="IPR007387">
    <property type="entry name" value="TRAP_DctQ"/>
</dbReference>
<gene>
    <name evidence="11" type="ORF">V6255_06110</name>
</gene>
<evidence type="ECO:0000256" key="8">
    <source>
        <dbReference type="ARBA" id="ARBA00038436"/>
    </source>
</evidence>
<dbReference type="Pfam" id="PF04290">
    <property type="entry name" value="DctQ"/>
    <property type="match status" value="1"/>
</dbReference>
<keyword evidence="12" id="KW-1185">Reference proteome</keyword>
<keyword evidence="2 9" id="KW-0813">Transport</keyword>
<evidence type="ECO:0000313" key="12">
    <source>
        <dbReference type="Proteomes" id="UP001366060"/>
    </source>
</evidence>
<keyword evidence="5 9" id="KW-0812">Transmembrane</keyword>
<evidence type="ECO:0000259" key="10">
    <source>
        <dbReference type="Pfam" id="PF04290"/>
    </source>
</evidence>
<feature type="transmembrane region" description="Helical" evidence="9">
    <location>
        <begin position="47"/>
        <end position="69"/>
    </location>
</feature>
<keyword evidence="6 9" id="KW-1133">Transmembrane helix</keyword>
<reference evidence="11 12" key="1">
    <citation type="submission" date="2024-02" db="EMBL/GenBank/DDBJ databases">
        <title>Bacteria isolated from the canopy kelp, Nereocystis luetkeana.</title>
        <authorList>
            <person name="Pfister C.A."/>
            <person name="Younker I.T."/>
            <person name="Light S.H."/>
        </authorList>
    </citation>
    <scope>NUCLEOTIDE SEQUENCE [LARGE SCALE GENOMIC DNA]</scope>
    <source>
        <strain evidence="11 12">TI.2.07</strain>
    </source>
</reference>
<comment type="similarity">
    <text evidence="8 9">Belongs to the TRAP transporter small permease family.</text>
</comment>
<evidence type="ECO:0000256" key="4">
    <source>
        <dbReference type="ARBA" id="ARBA00022519"/>
    </source>
</evidence>
<comment type="caution">
    <text evidence="9">Lacks conserved residue(s) required for the propagation of feature annotation.</text>
</comment>
<evidence type="ECO:0000256" key="6">
    <source>
        <dbReference type="ARBA" id="ARBA00022989"/>
    </source>
</evidence>
<protein>
    <recommendedName>
        <fullName evidence="9">TRAP transporter small permease protein</fullName>
    </recommendedName>
</protein>
<dbReference type="EMBL" id="JBAKBA010000010">
    <property type="protein sequence ID" value="MEL0658713.1"/>
    <property type="molecule type" value="Genomic_DNA"/>
</dbReference>
<evidence type="ECO:0000256" key="5">
    <source>
        <dbReference type="ARBA" id="ARBA00022692"/>
    </source>
</evidence>
<evidence type="ECO:0000256" key="7">
    <source>
        <dbReference type="ARBA" id="ARBA00023136"/>
    </source>
</evidence>
<dbReference type="Proteomes" id="UP001366060">
    <property type="component" value="Unassembled WGS sequence"/>
</dbReference>
<accession>A0ABU9H9Y9</accession>